<dbReference type="Pfam" id="PF11162">
    <property type="entry name" value="DUF2946"/>
    <property type="match status" value="1"/>
</dbReference>
<proteinExistence type="predicted"/>
<keyword evidence="1" id="KW-0812">Transmembrane</keyword>
<evidence type="ECO:0000313" key="2">
    <source>
        <dbReference type="EMBL" id="UFZ02707.1"/>
    </source>
</evidence>
<sequence>MSGQYDTSINESRGERRRTLAALFCMVAVALNLVGALTLPFRSAPLELTAAVLDHGWTIICSAGGMTVLDADGHRVPDDQTGQAGPASEHCVFCLPLMHGNVALAPAIEIPVPAQFVLADPASRPASMPVVRLSAFGAWPRAPPVLQIG</sequence>
<gene>
    <name evidence="2" type="ORF">LQG66_26015</name>
</gene>
<dbReference type="RefSeq" id="WP_231318493.1">
    <property type="nucleotide sequence ID" value="NZ_CP088156.1"/>
</dbReference>
<keyword evidence="1" id="KW-1133">Transmembrane helix</keyword>
<accession>A0ABY3R7F5</accession>
<organism evidence="2 3">
    <name type="scientific">Bradyrhizobium ontarionense</name>
    <dbReference type="NCBI Taxonomy" id="2898149"/>
    <lineage>
        <taxon>Bacteria</taxon>
        <taxon>Pseudomonadati</taxon>
        <taxon>Pseudomonadota</taxon>
        <taxon>Alphaproteobacteria</taxon>
        <taxon>Hyphomicrobiales</taxon>
        <taxon>Nitrobacteraceae</taxon>
        <taxon>Bradyrhizobium</taxon>
    </lineage>
</organism>
<evidence type="ECO:0000256" key="1">
    <source>
        <dbReference type="SAM" id="Phobius"/>
    </source>
</evidence>
<reference evidence="2" key="1">
    <citation type="journal article" date="2024" name="Antonie Van Leeuwenhoek">
        <title>Bradyrhizobium ontarionense sp. nov., a novel bacterial symbiont isolated from Aeschynomene indica (Indian jointvetch), harbours photosynthesis, nitrogen fixation and nitrous oxide (N2O) reductase genes.</title>
        <authorList>
            <person name="Bromfield E.S.P."/>
            <person name="Cloutier S."/>
        </authorList>
    </citation>
    <scope>NUCLEOTIDE SEQUENCE</scope>
    <source>
        <strain evidence="2">A19</strain>
    </source>
</reference>
<dbReference type="Proteomes" id="UP001431010">
    <property type="component" value="Chromosome"/>
</dbReference>
<keyword evidence="1" id="KW-0472">Membrane</keyword>
<dbReference type="EMBL" id="CP088156">
    <property type="protein sequence ID" value="UFZ02707.1"/>
    <property type="molecule type" value="Genomic_DNA"/>
</dbReference>
<protein>
    <submittedName>
        <fullName evidence="2">DUF2946 domain-containing protein</fullName>
    </submittedName>
</protein>
<feature type="transmembrane region" description="Helical" evidence="1">
    <location>
        <begin position="20"/>
        <end position="41"/>
    </location>
</feature>
<keyword evidence="3" id="KW-1185">Reference proteome</keyword>
<dbReference type="InterPro" id="IPR021333">
    <property type="entry name" value="DUF2946"/>
</dbReference>
<evidence type="ECO:0000313" key="3">
    <source>
        <dbReference type="Proteomes" id="UP001431010"/>
    </source>
</evidence>
<name>A0ABY3R7F5_9BRAD</name>